<feature type="compositionally biased region" description="Basic and acidic residues" evidence="1">
    <location>
        <begin position="305"/>
        <end position="315"/>
    </location>
</feature>
<proteinExistence type="predicted"/>
<evidence type="ECO:0000313" key="2">
    <source>
        <dbReference type="EMBL" id="KVM19950.1"/>
    </source>
</evidence>
<feature type="compositionally biased region" description="Polar residues" evidence="1">
    <location>
        <begin position="291"/>
        <end position="303"/>
    </location>
</feature>
<name>A0AB73FQS5_9BURK</name>
<sequence>MSNLNEKNPASVADRGADRRDARRQRPVQKHANLEGLRRALLAPRAIVRDENGWLTHPAFPDCDEDVRADRFLAAFGIESAFVSMESEVDIDAFERHLESGDFNCSWWIPTMPAGEGWQLLEIYDTDAGPYALFAREKQRETMRARLDGDTRKAGARPVPIDADQALPVTDGDVSERAAGEVPAAVLAALDRMCTPLHESVLDGATAAADSHSMQVIREYILGGHAGVPSERAAPASDPIRDPRVTKMATFMFRMISALRRTSEWKELAGEALAYLTEIGVNKTYRIASRSGNTAVAQPQSADTDALRDIRRGDA</sequence>
<accession>A0AB73FQS5</accession>
<reference evidence="2 3" key="1">
    <citation type="submission" date="2015-11" db="EMBL/GenBank/DDBJ databases">
        <title>Expanding the genomic diversity of Burkholderia species for the development of highly accurate diagnostics.</title>
        <authorList>
            <person name="Sahl J."/>
            <person name="Keim P."/>
            <person name="Wagner D."/>
        </authorList>
    </citation>
    <scope>NUCLEOTIDE SEQUENCE [LARGE SCALE GENOMIC DNA]</scope>
    <source>
        <strain evidence="2 3">MSMB2058</strain>
    </source>
</reference>
<dbReference type="Proteomes" id="UP000061665">
    <property type="component" value="Unassembled WGS sequence"/>
</dbReference>
<feature type="region of interest" description="Disordered" evidence="1">
    <location>
        <begin position="1"/>
        <end position="29"/>
    </location>
</feature>
<comment type="caution">
    <text evidence="2">The sequence shown here is derived from an EMBL/GenBank/DDBJ whole genome shotgun (WGS) entry which is preliminary data.</text>
</comment>
<gene>
    <name evidence="2" type="ORF">WJ53_22825</name>
</gene>
<dbReference type="AlphaFoldDB" id="A0AB73FQS5"/>
<evidence type="ECO:0000256" key="1">
    <source>
        <dbReference type="SAM" id="MobiDB-lite"/>
    </source>
</evidence>
<organism evidence="2 3">
    <name type="scientific">Burkholderia ubonensis</name>
    <dbReference type="NCBI Taxonomy" id="101571"/>
    <lineage>
        <taxon>Bacteria</taxon>
        <taxon>Pseudomonadati</taxon>
        <taxon>Pseudomonadota</taxon>
        <taxon>Betaproteobacteria</taxon>
        <taxon>Burkholderiales</taxon>
        <taxon>Burkholderiaceae</taxon>
        <taxon>Burkholderia</taxon>
        <taxon>Burkholderia cepacia complex</taxon>
    </lineage>
</organism>
<protein>
    <submittedName>
        <fullName evidence="2">Uncharacterized protein</fullName>
    </submittedName>
</protein>
<evidence type="ECO:0000313" key="3">
    <source>
        <dbReference type="Proteomes" id="UP000061665"/>
    </source>
</evidence>
<feature type="region of interest" description="Disordered" evidence="1">
    <location>
        <begin position="291"/>
        <end position="315"/>
    </location>
</feature>
<dbReference type="RefSeq" id="WP_059724313.1">
    <property type="nucleotide sequence ID" value="NZ_LOYI01000048.1"/>
</dbReference>
<dbReference type="EMBL" id="LOZE01000138">
    <property type="protein sequence ID" value="KVM19950.1"/>
    <property type="molecule type" value="Genomic_DNA"/>
</dbReference>